<dbReference type="EMBL" id="WMEX01000001">
    <property type="protein sequence ID" value="MYL25280.1"/>
    <property type="molecule type" value="Genomic_DNA"/>
</dbReference>
<dbReference type="InterPro" id="IPR007016">
    <property type="entry name" value="O-antigen_ligase-rel_domated"/>
</dbReference>
<feature type="transmembrane region" description="Helical" evidence="5">
    <location>
        <begin position="353"/>
        <end position="371"/>
    </location>
</feature>
<proteinExistence type="predicted"/>
<dbReference type="AlphaFoldDB" id="A0A9X4YCB1"/>
<dbReference type="RefSeq" id="WP_160897758.1">
    <property type="nucleotide sequence ID" value="NZ_WMEX01000001.1"/>
</dbReference>
<evidence type="ECO:0000256" key="4">
    <source>
        <dbReference type="ARBA" id="ARBA00023136"/>
    </source>
</evidence>
<keyword evidence="3 5" id="KW-1133">Transmembrane helix</keyword>
<feature type="domain" description="O-antigen ligase-related" evidence="6">
    <location>
        <begin position="187"/>
        <end position="338"/>
    </location>
</feature>
<feature type="transmembrane region" description="Helical" evidence="5">
    <location>
        <begin position="42"/>
        <end position="61"/>
    </location>
</feature>
<comment type="subcellular location">
    <subcellularLocation>
        <location evidence="1">Membrane</location>
        <topology evidence="1">Multi-pass membrane protein</topology>
    </subcellularLocation>
</comment>
<feature type="transmembrane region" description="Helical" evidence="5">
    <location>
        <begin position="227"/>
        <end position="247"/>
    </location>
</feature>
<evidence type="ECO:0000256" key="2">
    <source>
        <dbReference type="ARBA" id="ARBA00022692"/>
    </source>
</evidence>
<feature type="transmembrane region" description="Helical" evidence="5">
    <location>
        <begin position="99"/>
        <end position="115"/>
    </location>
</feature>
<reference evidence="7 8" key="1">
    <citation type="submission" date="2019-11" db="EMBL/GenBank/DDBJ databases">
        <title>Genome sequences of 17 halophilic strains isolated from different environments.</title>
        <authorList>
            <person name="Furrow R.E."/>
        </authorList>
    </citation>
    <scope>NUCLEOTIDE SEQUENCE [LARGE SCALE GENOMIC DNA]</scope>
    <source>
        <strain evidence="7 8">22507_15_FS</strain>
    </source>
</reference>
<sequence>MSSISGERPPFTWFSAILHGLTLLPLWYCFTLMWWLPEGVKYVPGLVVLALLAFVANRGWRFRDTTILQRHKAFLWAFWLWMAYSLVIFFWMEDSWTEVRGYLAAAIYISVIAGFRLSARHLFILLAVSATGLITLSLWQFTQGVPRIHGFINANTYAAALGGLSVVIACIATGARNRWVQSGLAVLALLLASALFMTGTRGVSATFCIIVVAASVILVIRSRQKLPALVGVAALSIVLIPTGWMLMEDRVERTFHEVENLEHSTSIGLRLEMWEAGFRVISESPIVGVGEGHYAIVDNLYEQGLISERLHRFQLDHFHNQLLDYTVKKGLIGVTLFIALILAALRSTWLNRAFPAALMAGLALVALYGGTSMSSVPFHHPETIFLFFLTMTLLGNVTEKEPGSQTA</sequence>
<feature type="transmembrane region" description="Helical" evidence="5">
    <location>
        <begin position="12"/>
        <end position="36"/>
    </location>
</feature>
<dbReference type="PANTHER" id="PTHR37422:SF13">
    <property type="entry name" value="LIPOPOLYSACCHARIDE BIOSYNTHESIS PROTEIN PA4999-RELATED"/>
    <property type="match status" value="1"/>
</dbReference>
<feature type="transmembrane region" description="Helical" evidence="5">
    <location>
        <begin position="154"/>
        <end position="172"/>
    </location>
</feature>
<name>A0A9X4YCB1_9GAMM</name>
<dbReference type="Proteomes" id="UP000460751">
    <property type="component" value="Unassembled WGS sequence"/>
</dbReference>
<evidence type="ECO:0000256" key="5">
    <source>
        <dbReference type="SAM" id="Phobius"/>
    </source>
</evidence>
<protein>
    <recommendedName>
        <fullName evidence="6">O-antigen ligase-related domain-containing protein</fullName>
    </recommendedName>
</protein>
<evidence type="ECO:0000313" key="7">
    <source>
        <dbReference type="EMBL" id="MYL25280.1"/>
    </source>
</evidence>
<dbReference type="PANTHER" id="PTHR37422">
    <property type="entry name" value="TEICHURONIC ACID BIOSYNTHESIS PROTEIN TUAE"/>
    <property type="match status" value="1"/>
</dbReference>
<evidence type="ECO:0000256" key="3">
    <source>
        <dbReference type="ARBA" id="ARBA00022989"/>
    </source>
</evidence>
<keyword evidence="8" id="KW-1185">Reference proteome</keyword>
<feature type="transmembrane region" description="Helical" evidence="5">
    <location>
        <begin position="179"/>
        <end position="197"/>
    </location>
</feature>
<organism evidence="7 8">
    <name type="scientific">Vreelandella halophila</name>
    <dbReference type="NCBI Taxonomy" id="86177"/>
    <lineage>
        <taxon>Bacteria</taxon>
        <taxon>Pseudomonadati</taxon>
        <taxon>Pseudomonadota</taxon>
        <taxon>Gammaproteobacteria</taxon>
        <taxon>Oceanospirillales</taxon>
        <taxon>Halomonadaceae</taxon>
        <taxon>Vreelandella</taxon>
    </lineage>
</organism>
<accession>A0A9X4YCB1</accession>
<gene>
    <name evidence="7" type="ORF">GLW01_00580</name>
</gene>
<evidence type="ECO:0000313" key="8">
    <source>
        <dbReference type="Proteomes" id="UP000460751"/>
    </source>
</evidence>
<dbReference type="Pfam" id="PF04932">
    <property type="entry name" value="Wzy_C"/>
    <property type="match status" value="1"/>
</dbReference>
<evidence type="ECO:0000259" key="6">
    <source>
        <dbReference type="Pfam" id="PF04932"/>
    </source>
</evidence>
<dbReference type="OrthoDB" id="8576060at2"/>
<dbReference type="InterPro" id="IPR051533">
    <property type="entry name" value="WaaL-like"/>
</dbReference>
<evidence type="ECO:0000256" key="1">
    <source>
        <dbReference type="ARBA" id="ARBA00004141"/>
    </source>
</evidence>
<keyword evidence="2 5" id="KW-0812">Transmembrane</keyword>
<feature type="transmembrane region" description="Helical" evidence="5">
    <location>
        <begin position="73"/>
        <end position="93"/>
    </location>
</feature>
<feature type="transmembrane region" description="Helical" evidence="5">
    <location>
        <begin position="122"/>
        <end position="142"/>
    </location>
</feature>
<comment type="caution">
    <text evidence="7">The sequence shown here is derived from an EMBL/GenBank/DDBJ whole genome shotgun (WGS) entry which is preliminary data.</text>
</comment>
<keyword evidence="4 5" id="KW-0472">Membrane</keyword>
<feature type="transmembrane region" description="Helical" evidence="5">
    <location>
        <begin position="203"/>
        <end position="220"/>
    </location>
</feature>
<feature type="transmembrane region" description="Helical" evidence="5">
    <location>
        <begin position="330"/>
        <end position="346"/>
    </location>
</feature>
<dbReference type="GO" id="GO:0016020">
    <property type="term" value="C:membrane"/>
    <property type="evidence" value="ECO:0007669"/>
    <property type="project" value="UniProtKB-SubCell"/>
</dbReference>